<name>A0ABQ3T6X2_9ACTN</name>
<keyword evidence="1" id="KW-0472">Membrane</keyword>
<feature type="transmembrane region" description="Helical" evidence="1">
    <location>
        <begin position="42"/>
        <end position="63"/>
    </location>
</feature>
<dbReference type="EMBL" id="BNED01000005">
    <property type="protein sequence ID" value="GHI76138.1"/>
    <property type="molecule type" value="Genomic_DNA"/>
</dbReference>
<accession>A0ABQ3T6X2</accession>
<organism evidence="2 3">
    <name type="scientific">Streptomyces spororaveus</name>
    <dbReference type="NCBI Taxonomy" id="284039"/>
    <lineage>
        <taxon>Bacteria</taxon>
        <taxon>Bacillati</taxon>
        <taxon>Actinomycetota</taxon>
        <taxon>Actinomycetes</taxon>
        <taxon>Kitasatosporales</taxon>
        <taxon>Streptomycetaceae</taxon>
        <taxon>Streptomyces</taxon>
    </lineage>
</organism>
<keyword evidence="1" id="KW-0812">Transmembrane</keyword>
<gene>
    <name evidence="2" type="ORF">Sspor_16990</name>
</gene>
<comment type="caution">
    <text evidence="2">The sequence shown here is derived from an EMBL/GenBank/DDBJ whole genome shotgun (WGS) entry which is preliminary data.</text>
</comment>
<reference evidence="3" key="1">
    <citation type="submission" date="2023-07" db="EMBL/GenBank/DDBJ databases">
        <title>Whole genome shotgun sequence of Streptomyces spororaveus NBRC 15456.</title>
        <authorList>
            <person name="Komaki H."/>
            <person name="Tamura T."/>
        </authorList>
    </citation>
    <scope>NUCLEOTIDE SEQUENCE [LARGE SCALE GENOMIC DNA]</scope>
    <source>
        <strain evidence="3">NBRC 15456</strain>
    </source>
</reference>
<keyword evidence="1" id="KW-1133">Transmembrane helix</keyword>
<sequence length="78" mass="7949">MLTVVQGATIAVALGFGTIGVSTIVTGRVVFPWLRRGVGRPVVWGVGTLVMAAALAGAPWTGWSQLAGCAFRGASPRP</sequence>
<evidence type="ECO:0000313" key="2">
    <source>
        <dbReference type="EMBL" id="GHI76138.1"/>
    </source>
</evidence>
<proteinExistence type="predicted"/>
<evidence type="ECO:0000256" key="1">
    <source>
        <dbReference type="SAM" id="Phobius"/>
    </source>
</evidence>
<feature type="transmembrane region" description="Helical" evidence="1">
    <location>
        <begin position="6"/>
        <end position="30"/>
    </location>
</feature>
<protein>
    <submittedName>
        <fullName evidence="2">Uncharacterized protein</fullName>
    </submittedName>
</protein>
<keyword evidence="3" id="KW-1185">Reference proteome</keyword>
<dbReference type="Proteomes" id="UP000608522">
    <property type="component" value="Unassembled WGS sequence"/>
</dbReference>
<evidence type="ECO:0000313" key="3">
    <source>
        <dbReference type="Proteomes" id="UP000608522"/>
    </source>
</evidence>